<comment type="miscellaneous">
    <text evidence="16">This enzyme catalyzes only one turnover and therefore is not strictly catalytic. According to one definition, an enzyme is a biocatalyst that acts repeatedly and over many reaction cycles.</text>
</comment>
<dbReference type="GO" id="GO:0032259">
    <property type="term" value="P:methylation"/>
    <property type="evidence" value="ECO:0007669"/>
    <property type="project" value="UniProtKB-KW"/>
</dbReference>
<evidence type="ECO:0000256" key="6">
    <source>
        <dbReference type="ARBA" id="ARBA00022679"/>
    </source>
</evidence>
<dbReference type="SMART" id="SM01009">
    <property type="entry name" value="AlkA_N"/>
    <property type="match status" value="1"/>
</dbReference>
<dbReference type="Pfam" id="PF01035">
    <property type="entry name" value="DNA_binding_1"/>
    <property type="match status" value="1"/>
</dbReference>
<keyword evidence="4 16" id="KW-0963">Cytoplasm</keyword>
<dbReference type="Pfam" id="PF06029">
    <property type="entry name" value="AlkA_N"/>
    <property type="match status" value="1"/>
</dbReference>
<dbReference type="InterPro" id="IPR018060">
    <property type="entry name" value="HTH_AraC"/>
</dbReference>
<evidence type="ECO:0000256" key="8">
    <source>
        <dbReference type="ARBA" id="ARBA00022763"/>
    </source>
</evidence>
<organism evidence="18 19">
    <name type="scientific">Burkholderia lata (strain ATCC 17760 / DSM 23089 / LMG 22485 / NCIMB 9086 / R18194 / 383)</name>
    <dbReference type="NCBI Taxonomy" id="482957"/>
    <lineage>
        <taxon>Bacteria</taxon>
        <taxon>Pseudomonadati</taxon>
        <taxon>Pseudomonadota</taxon>
        <taxon>Betaproteobacteria</taxon>
        <taxon>Burkholderiales</taxon>
        <taxon>Burkholderiaceae</taxon>
        <taxon>Burkholderia</taxon>
        <taxon>Burkholderia cepacia complex</taxon>
    </lineage>
</organism>
<dbReference type="EMBL" id="CABVPU010000020">
    <property type="protein sequence ID" value="VWC00522.1"/>
    <property type="molecule type" value="Genomic_DNA"/>
</dbReference>
<dbReference type="InterPro" id="IPR009057">
    <property type="entry name" value="Homeodomain-like_sf"/>
</dbReference>
<dbReference type="Gene3D" id="3.30.310.20">
    <property type="entry name" value="DNA-3-methyladenine glycosylase AlkA, N-terminal domain"/>
    <property type="match status" value="1"/>
</dbReference>
<dbReference type="CDD" id="cd06445">
    <property type="entry name" value="ATase"/>
    <property type="match status" value="1"/>
</dbReference>
<keyword evidence="9" id="KW-0862">Zinc</keyword>
<dbReference type="InterPro" id="IPR014048">
    <property type="entry name" value="MethylDNA_cys_MeTrfase_DNA-bd"/>
</dbReference>
<dbReference type="PROSITE" id="PS01124">
    <property type="entry name" value="HTH_ARAC_FAMILY_2"/>
    <property type="match status" value="1"/>
</dbReference>
<evidence type="ECO:0000256" key="12">
    <source>
        <dbReference type="ARBA" id="ARBA00023159"/>
    </source>
</evidence>
<dbReference type="Gene3D" id="3.40.10.10">
    <property type="entry name" value="DNA Methylphosphotriester Repair Domain"/>
    <property type="match status" value="1"/>
</dbReference>
<evidence type="ECO:0000259" key="17">
    <source>
        <dbReference type="PROSITE" id="PS01124"/>
    </source>
</evidence>
<keyword evidence="13" id="KW-0804">Transcription</keyword>
<evidence type="ECO:0000256" key="4">
    <source>
        <dbReference type="ARBA" id="ARBA00022490"/>
    </source>
</evidence>
<evidence type="ECO:0000256" key="5">
    <source>
        <dbReference type="ARBA" id="ARBA00022603"/>
    </source>
</evidence>
<keyword evidence="12" id="KW-0010">Activator</keyword>
<dbReference type="GO" id="GO:0006307">
    <property type="term" value="P:DNA alkylation repair"/>
    <property type="evidence" value="ECO:0007669"/>
    <property type="project" value="UniProtKB-UniRule"/>
</dbReference>
<dbReference type="InterPro" id="IPR004026">
    <property type="entry name" value="Ada_DNA_repair_Zn-bd"/>
</dbReference>
<gene>
    <name evidence="18" type="ORF">BLA15945_04876</name>
</gene>
<evidence type="ECO:0000256" key="9">
    <source>
        <dbReference type="ARBA" id="ARBA00022833"/>
    </source>
</evidence>
<keyword evidence="7" id="KW-0479">Metal-binding</keyword>
<dbReference type="GO" id="GO:0043565">
    <property type="term" value="F:sequence-specific DNA binding"/>
    <property type="evidence" value="ECO:0007669"/>
    <property type="project" value="InterPro"/>
</dbReference>
<keyword evidence="11" id="KW-0238">DNA-binding</keyword>
<comment type="catalytic activity">
    <reaction evidence="15 16">
        <text>a 6-O-methyl-2'-deoxyguanosine in DNA + L-cysteinyl-[protein] = S-methyl-L-cysteinyl-[protein] + a 2'-deoxyguanosine in DNA</text>
        <dbReference type="Rhea" id="RHEA:24000"/>
        <dbReference type="Rhea" id="RHEA-COMP:10131"/>
        <dbReference type="Rhea" id="RHEA-COMP:10132"/>
        <dbReference type="Rhea" id="RHEA-COMP:11367"/>
        <dbReference type="Rhea" id="RHEA-COMP:11368"/>
        <dbReference type="ChEBI" id="CHEBI:29950"/>
        <dbReference type="ChEBI" id="CHEBI:82612"/>
        <dbReference type="ChEBI" id="CHEBI:85445"/>
        <dbReference type="ChEBI" id="CHEBI:85448"/>
        <dbReference type="EC" id="2.1.1.63"/>
    </reaction>
</comment>
<keyword evidence="6 16" id="KW-0808">Transferase</keyword>
<dbReference type="PANTHER" id="PTHR10815">
    <property type="entry name" value="METHYLATED-DNA--PROTEIN-CYSTEINE METHYLTRANSFERASE"/>
    <property type="match status" value="1"/>
</dbReference>
<feature type="active site" description="Nucleophile; methyl group acceptor" evidence="16">
    <location>
        <position position="624"/>
    </location>
</feature>
<evidence type="ECO:0000256" key="11">
    <source>
        <dbReference type="ARBA" id="ARBA00023125"/>
    </source>
</evidence>
<reference evidence="18 19" key="1">
    <citation type="submission" date="2019-09" db="EMBL/GenBank/DDBJ databases">
        <authorList>
            <person name="Depoorter E."/>
        </authorList>
    </citation>
    <scope>NUCLEOTIDE SEQUENCE [LARGE SCALE GENOMIC DNA]</scope>
    <source>
        <strain evidence="18">R-15945</strain>
    </source>
</reference>
<dbReference type="Gene3D" id="1.10.10.10">
    <property type="entry name" value="Winged helix-like DNA-binding domain superfamily/Winged helix DNA-binding domain"/>
    <property type="match status" value="1"/>
</dbReference>
<dbReference type="InterPro" id="IPR010316">
    <property type="entry name" value="AlkA_N"/>
</dbReference>
<comment type="similarity">
    <text evidence="3 16">Belongs to the MGMT family.</text>
</comment>
<keyword evidence="5 16" id="KW-0489">Methyltransferase</keyword>
<dbReference type="EC" id="2.1.1.63" evidence="16"/>
<dbReference type="Pfam" id="PF12833">
    <property type="entry name" value="HTH_18"/>
    <property type="match status" value="1"/>
</dbReference>
<dbReference type="Gene3D" id="1.10.10.60">
    <property type="entry name" value="Homeodomain-like"/>
    <property type="match status" value="1"/>
</dbReference>
<dbReference type="NCBIfam" id="TIGR00589">
    <property type="entry name" value="ogt"/>
    <property type="match status" value="1"/>
</dbReference>
<accession>A0A6P2NZA7</accession>
<dbReference type="InterPro" id="IPR023546">
    <property type="entry name" value="MGMT"/>
</dbReference>
<dbReference type="PROSITE" id="PS00041">
    <property type="entry name" value="HTH_ARAC_FAMILY_1"/>
    <property type="match status" value="1"/>
</dbReference>
<dbReference type="InterPro" id="IPR036631">
    <property type="entry name" value="MGMT_N_sf"/>
</dbReference>
<dbReference type="InterPro" id="IPR037046">
    <property type="entry name" value="AlkA_N_sf"/>
</dbReference>
<dbReference type="InterPro" id="IPR036217">
    <property type="entry name" value="MethylDNA_cys_MeTrfase_DNAb"/>
</dbReference>
<dbReference type="SMART" id="SM00342">
    <property type="entry name" value="HTH_ARAC"/>
    <property type="match status" value="1"/>
</dbReference>
<keyword evidence="8 16" id="KW-0227">DNA damage</keyword>
<dbReference type="GO" id="GO:0003700">
    <property type="term" value="F:DNA-binding transcription factor activity"/>
    <property type="evidence" value="ECO:0007669"/>
    <property type="project" value="InterPro"/>
</dbReference>
<evidence type="ECO:0000256" key="16">
    <source>
        <dbReference type="HAMAP-Rule" id="MF_00772"/>
    </source>
</evidence>
<dbReference type="GO" id="GO:0008270">
    <property type="term" value="F:zinc ion binding"/>
    <property type="evidence" value="ECO:0007669"/>
    <property type="project" value="InterPro"/>
</dbReference>
<dbReference type="SUPFAM" id="SSF46767">
    <property type="entry name" value="Methylated DNA-protein cysteine methyltransferase, C-terminal domain"/>
    <property type="match status" value="1"/>
</dbReference>
<dbReference type="SUPFAM" id="SSF46689">
    <property type="entry name" value="Homeodomain-like"/>
    <property type="match status" value="2"/>
</dbReference>
<dbReference type="SUPFAM" id="SSF57884">
    <property type="entry name" value="Ada DNA repair protein, N-terminal domain (N-Ada 10)"/>
    <property type="match status" value="1"/>
</dbReference>
<keyword evidence="10" id="KW-0805">Transcription regulation</keyword>
<comment type="catalytic activity">
    <reaction evidence="1 16">
        <text>a 4-O-methyl-thymidine in DNA + L-cysteinyl-[protein] = a thymidine in DNA + S-methyl-L-cysteinyl-[protein]</text>
        <dbReference type="Rhea" id="RHEA:53428"/>
        <dbReference type="Rhea" id="RHEA-COMP:10131"/>
        <dbReference type="Rhea" id="RHEA-COMP:10132"/>
        <dbReference type="Rhea" id="RHEA-COMP:13555"/>
        <dbReference type="Rhea" id="RHEA-COMP:13556"/>
        <dbReference type="ChEBI" id="CHEBI:29950"/>
        <dbReference type="ChEBI" id="CHEBI:82612"/>
        <dbReference type="ChEBI" id="CHEBI:137386"/>
        <dbReference type="ChEBI" id="CHEBI:137387"/>
        <dbReference type="EC" id="2.1.1.63"/>
    </reaction>
</comment>
<evidence type="ECO:0000256" key="13">
    <source>
        <dbReference type="ARBA" id="ARBA00023163"/>
    </source>
</evidence>
<dbReference type="AlphaFoldDB" id="A0A6P2NZA7"/>
<dbReference type="GO" id="GO:0005737">
    <property type="term" value="C:cytoplasm"/>
    <property type="evidence" value="ECO:0007669"/>
    <property type="project" value="UniProtKB-SubCell"/>
</dbReference>
<comment type="subcellular location">
    <subcellularLocation>
        <location evidence="16">Cytoplasm</location>
    </subcellularLocation>
</comment>
<evidence type="ECO:0000256" key="14">
    <source>
        <dbReference type="ARBA" id="ARBA00023204"/>
    </source>
</evidence>
<dbReference type="Gene3D" id="3.30.160.70">
    <property type="entry name" value="Methylated DNA-protein cysteine methyltransferase domain"/>
    <property type="match status" value="1"/>
</dbReference>
<dbReference type="HAMAP" id="MF_00772">
    <property type="entry name" value="OGT"/>
    <property type="match status" value="1"/>
</dbReference>
<dbReference type="Pfam" id="PF02805">
    <property type="entry name" value="Ada_Zn_binding"/>
    <property type="match status" value="1"/>
</dbReference>
<evidence type="ECO:0000256" key="7">
    <source>
        <dbReference type="ARBA" id="ARBA00022723"/>
    </source>
</evidence>
<dbReference type="InterPro" id="IPR036388">
    <property type="entry name" value="WH-like_DNA-bd_sf"/>
</dbReference>
<dbReference type="InterPro" id="IPR008332">
    <property type="entry name" value="MethylG_MeTrfase_N"/>
</dbReference>
<dbReference type="FunFam" id="3.40.10.10:FF:000001">
    <property type="entry name" value="DNA-3-methyladenine glycosylase 2"/>
    <property type="match status" value="1"/>
</dbReference>
<name>A0A6P2NZA7_BURL3</name>
<dbReference type="FunFam" id="1.10.10.10:FF:000214">
    <property type="entry name" value="Methylated-DNA--protein-cysteine methyltransferase"/>
    <property type="match status" value="1"/>
</dbReference>
<dbReference type="InterPro" id="IPR018062">
    <property type="entry name" value="HTH_AraC-typ_CS"/>
</dbReference>
<dbReference type="InterPro" id="IPR001497">
    <property type="entry name" value="MethylDNA_cys_MeTrfase_AS"/>
</dbReference>
<dbReference type="GO" id="GO:0003908">
    <property type="term" value="F:methylated-DNA-[protein]-cysteine S-methyltransferase activity"/>
    <property type="evidence" value="ECO:0007669"/>
    <property type="project" value="UniProtKB-UniRule"/>
</dbReference>
<evidence type="ECO:0000256" key="2">
    <source>
        <dbReference type="ARBA" id="ARBA00001947"/>
    </source>
</evidence>
<dbReference type="Proteomes" id="UP000494174">
    <property type="component" value="Unassembled WGS sequence"/>
</dbReference>
<dbReference type="SUPFAM" id="SSF55945">
    <property type="entry name" value="TATA-box binding protein-like"/>
    <property type="match status" value="1"/>
</dbReference>
<evidence type="ECO:0000256" key="3">
    <source>
        <dbReference type="ARBA" id="ARBA00008711"/>
    </source>
</evidence>
<evidence type="ECO:0000313" key="19">
    <source>
        <dbReference type="Proteomes" id="UP000494174"/>
    </source>
</evidence>
<dbReference type="PROSITE" id="PS00374">
    <property type="entry name" value="MGMT"/>
    <property type="match status" value="1"/>
</dbReference>
<keyword evidence="14 16" id="KW-0234">DNA repair</keyword>
<feature type="domain" description="HTH araC/xylS-type" evidence="17">
    <location>
        <begin position="93"/>
        <end position="191"/>
    </location>
</feature>
<sequence length="669" mass="72153">MVYSRLMRLDPDTCYDALLSRNRRFDGWFFVGVATTGVYCRPVCPVKPPKAQNCSYYPTAAAAEKAGFRPCMRCRPELAPGHGLLDLSGNLADAAATLIEDGFLNTHSVEALAQRVGVTERHLRRIFGAQFGVSPVEFAQTHRLLMAKRLLTDTALPVAVVASTAGFGSVRRFNDLFLQRYGLNPLRLRKGARASADGDMTFPLPYRPPFAWDDLMRFLAQRQIDGVERIDAQGYARVVELPNRNGNGGNGRVAGWLSVAHVPQRFALAVTVSPALTPVVPAVLARVRRLFDLDSRPDVIDAHLGELASGSPGLRVPGAFDGVEIAIRAIAGERLAATHEGTPMLARIAERFGTSIEGAPPGLTHALPSAATLAALPPSSLETIGVARDTAQGDRVARTRRRRRHARARTDGAARRDACRAARAARLRRTRGAVRRDARDGLAECVPGRRCVASRPHRTRPCAIIRAACGALGAVARVCRTARVAPSWRCVAMTPAHLIPSPLGDIAVRIEDDALTGLYFVGQKYFPPVAIVTEADALAMSPLARKVAEEVAEYFTGTRETFSVPIHLRGTAFQRRVWKELLAIPFGELVTYGEITERVGLPMSGARAVGGAVGRNPVSIMVPCHRVVGASGSLTGYAGGIDRKRALLSLEGAGFERGAHHPVQQALAF</sequence>
<dbReference type="InterPro" id="IPR035451">
    <property type="entry name" value="Ada-like_dom_sf"/>
</dbReference>
<evidence type="ECO:0000313" key="18">
    <source>
        <dbReference type="EMBL" id="VWC00522.1"/>
    </source>
</evidence>
<evidence type="ECO:0000256" key="1">
    <source>
        <dbReference type="ARBA" id="ARBA00001286"/>
    </source>
</evidence>
<protein>
    <recommendedName>
        <fullName evidence="16">Methylated-DNA--protein-cysteine methyltransferase</fullName>
        <ecNumber evidence="16">2.1.1.63</ecNumber>
    </recommendedName>
    <alternativeName>
        <fullName evidence="16">6-O-methylguanine-DNA methyltransferase</fullName>
        <shortName evidence="16">MGMT</shortName>
    </alternativeName>
    <alternativeName>
        <fullName evidence="16">O-6-methylguanine-DNA-alkyltransferase</fullName>
    </alternativeName>
</protein>
<dbReference type="SUPFAM" id="SSF53155">
    <property type="entry name" value="Methylated DNA-protein cysteine methyltransferase domain"/>
    <property type="match status" value="1"/>
</dbReference>
<evidence type="ECO:0000256" key="10">
    <source>
        <dbReference type="ARBA" id="ARBA00023015"/>
    </source>
</evidence>
<dbReference type="PANTHER" id="PTHR10815:SF5">
    <property type="entry name" value="METHYLATED-DNA--PROTEIN-CYSTEINE METHYLTRANSFERASE"/>
    <property type="match status" value="1"/>
</dbReference>
<proteinExistence type="inferred from homology"/>
<dbReference type="Pfam" id="PF02870">
    <property type="entry name" value="Methyltransf_1N"/>
    <property type="match status" value="1"/>
</dbReference>
<comment type="function">
    <text evidence="16">Involved in the cellular defense against the biological effects of O6-methylguanine (O6-MeG) and O4-methylthymine (O4-MeT) in DNA. Repairs the methylated nucleobase in DNA by stoichiometrically transferring the methyl group to a cysteine residue in the enzyme. This is a suicide reaction: the enzyme is irreversibly inactivated.</text>
</comment>
<evidence type="ECO:0000256" key="15">
    <source>
        <dbReference type="ARBA" id="ARBA00049348"/>
    </source>
</evidence>
<comment type="cofactor">
    <cofactor evidence="2">
        <name>Zn(2+)</name>
        <dbReference type="ChEBI" id="CHEBI:29105"/>
    </cofactor>
</comment>